<keyword evidence="1" id="KW-0812">Transmembrane</keyword>
<sequence>MGLSNGRNPTRLETAIGLAVAVVAIVGTQFLGWEWGDGRLVPTMIGVVAAAIAVVAFLARRD</sequence>
<gene>
    <name evidence="2" type="ORF">A6E15_16855</name>
</gene>
<proteinExistence type="predicted"/>
<evidence type="ECO:0000313" key="3">
    <source>
        <dbReference type="Proteomes" id="UP000189370"/>
    </source>
</evidence>
<dbReference type="AlphaFoldDB" id="A0A1S8B0D8"/>
<evidence type="ECO:0000256" key="1">
    <source>
        <dbReference type="SAM" id="Phobius"/>
    </source>
</evidence>
<dbReference type="STRING" id="301967.A6E15_16855"/>
<dbReference type="RefSeq" id="WP_076148022.1">
    <property type="nucleotide sequence ID" value="NZ_LWLN01000001.1"/>
</dbReference>
<reference evidence="3" key="1">
    <citation type="submission" date="2016-04" db="EMBL/GenBank/DDBJ databases">
        <authorList>
            <person name="Chen S.-C."/>
            <person name="Lai M.-C."/>
        </authorList>
    </citation>
    <scope>NUCLEOTIDE SEQUENCE [LARGE SCALE GENOMIC DNA]</scope>
    <source>
        <strain evidence="3">AB14</strain>
    </source>
</reference>
<accession>A0A1S8B0D8</accession>
<keyword evidence="1" id="KW-1133">Transmembrane helix</keyword>
<comment type="caution">
    <text evidence="2">The sequence shown here is derived from an EMBL/GenBank/DDBJ whole genome shotgun (WGS) entry which is preliminary data.</text>
</comment>
<dbReference type="Proteomes" id="UP000189370">
    <property type="component" value="Unassembled WGS sequence"/>
</dbReference>
<feature type="transmembrane region" description="Helical" evidence="1">
    <location>
        <begin position="12"/>
        <end position="33"/>
    </location>
</feature>
<protein>
    <submittedName>
        <fullName evidence="2">Multidrug transporter</fullName>
    </submittedName>
</protein>
<evidence type="ECO:0000313" key="2">
    <source>
        <dbReference type="EMBL" id="OLZ42528.1"/>
    </source>
</evidence>
<name>A0A1S8B0D8_9EURY</name>
<keyword evidence="3" id="KW-1185">Reference proteome</keyword>
<organism evidence="2 3">
    <name type="scientific">Natrinema saccharevitans</name>
    <dbReference type="NCBI Taxonomy" id="301967"/>
    <lineage>
        <taxon>Archaea</taxon>
        <taxon>Methanobacteriati</taxon>
        <taxon>Methanobacteriota</taxon>
        <taxon>Stenosarchaea group</taxon>
        <taxon>Halobacteria</taxon>
        <taxon>Halobacteriales</taxon>
        <taxon>Natrialbaceae</taxon>
        <taxon>Natrinema</taxon>
    </lineage>
</organism>
<keyword evidence="1" id="KW-0472">Membrane</keyword>
<dbReference type="EMBL" id="LWLN01000001">
    <property type="protein sequence ID" value="OLZ42528.1"/>
    <property type="molecule type" value="Genomic_DNA"/>
</dbReference>
<feature type="transmembrane region" description="Helical" evidence="1">
    <location>
        <begin position="39"/>
        <end position="59"/>
    </location>
</feature>